<dbReference type="Proteomes" id="UP000625711">
    <property type="component" value="Unassembled WGS sequence"/>
</dbReference>
<proteinExistence type="predicted"/>
<dbReference type="EMBL" id="JAACXV010013894">
    <property type="protein sequence ID" value="KAF7271798.1"/>
    <property type="molecule type" value="Genomic_DNA"/>
</dbReference>
<organism evidence="2 3">
    <name type="scientific">Rhynchophorus ferrugineus</name>
    <name type="common">Red palm weevil</name>
    <name type="synonym">Curculio ferrugineus</name>
    <dbReference type="NCBI Taxonomy" id="354439"/>
    <lineage>
        <taxon>Eukaryota</taxon>
        <taxon>Metazoa</taxon>
        <taxon>Ecdysozoa</taxon>
        <taxon>Arthropoda</taxon>
        <taxon>Hexapoda</taxon>
        <taxon>Insecta</taxon>
        <taxon>Pterygota</taxon>
        <taxon>Neoptera</taxon>
        <taxon>Endopterygota</taxon>
        <taxon>Coleoptera</taxon>
        <taxon>Polyphaga</taxon>
        <taxon>Cucujiformia</taxon>
        <taxon>Curculionidae</taxon>
        <taxon>Dryophthorinae</taxon>
        <taxon>Rhynchophorus</taxon>
    </lineage>
</organism>
<evidence type="ECO:0000313" key="2">
    <source>
        <dbReference type="EMBL" id="KAF7271798.1"/>
    </source>
</evidence>
<name>A0A834M626_RHYFE</name>
<evidence type="ECO:0000313" key="3">
    <source>
        <dbReference type="Proteomes" id="UP000625711"/>
    </source>
</evidence>
<feature type="signal peptide" evidence="1">
    <location>
        <begin position="1"/>
        <end position="22"/>
    </location>
</feature>
<dbReference type="AlphaFoldDB" id="A0A834M626"/>
<protein>
    <submittedName>
        <fullName evidence="2">Uncharacterized protein</fullName>
    </submittedName>
</protein>
<reference evidence="2" key="1">
    <citation type="submission" date="2020-08" db="EMBL/GenBank/DDBJ databases">
        <title>Genome sequencing and assembly of the red palm weevil Rhynchophorus ferrugineus.</title>
        <authorList>
            <person name="Dias G.B."/>
            <person name="Bergman C.M."/>
            <person name="Manee M."/>
        </authorList>
    </citation>
    <scope>NUCLEOTIDE SEQUENCE</scope>
    <source>
        <strain evidence="2">AA-2017</strain>
        <tissue evidence="2">Whole larva</tissue>
    </source>
</reference>
<gene>
    <name evidence="2" type="ORF">GWI33_015369</name>
</gene>
<comment type="caution">
    <text evidence="2">The sequence shown here is derived from an EMBL/GenBank/DDBJ whole genome shotgun (WGS) entry which is preliminary data.</text>
</comment>
<evidence type="ECO:0000256" key="1">
    <source>
        <dbReference type="SAM" id="SignalP"/>
    </source>
</evidence>
<sequence length="224" mass="25719">MSLNKLLLLTIYFDVCLRDCAAYQYFFSDQNGGYRYGYNTENGAFATPEGFPNNVLRYNEGHSQGYDRGYITPILTSQSIPPRRPTSRLPPRIPNSNTLNRVMFTLGGQLGISGQADIPYAHRRVNDAAIFGSSPSDKYIPYSFVFNTGNHQREEARDGQGIRRTIKKVFKSQEENMLVEKPNKCRNNLLRRMEILKTMLNFMKVQIQQIQVNNNVNYKVKIVC</sequence>
<keyword evidence="3" id="KW-1185">Reference proteome</keyword>
<accession>A0A834M626</accession>
<keyword evidence="1" id="KW-0732">Signal</keyword>
<feature type="chain" id="PRO_5032711280" evidence="1">
    <location>
        <begin position="23"/>
        <end position="224"/>
    </location>
</feature>